<dbReference type="InterPro" id="IPR050177">
    <property type="entry name" value="Lipid_A_modif_metabolic_enz"/>
</dbReference>
<dbReference type="AlphaFoldDB" id="A0A8S2KR92"/>
<dbReference type="Gene3D" id="3.40.50.720">
    <property type="entry name" value="NAD(P)-binding Rossmann-like Domain"/>
    <property type="match status" value="1"/>
</dbReference>
<dbReference type="EMBL" id="CAJNOK010009622">
    <property type="protein sequence ID" value="CAF1094473.1"/>
    <property type="molecule type" value="Genomic_DNA"/>
</dbReference>
<reference evidence="3" key="1">
    <citation type="submission" date="2021-02" db="EMBL/GenBank/DDBJ databases">
        <authorList>
            <person name="Nowell W R."/>
        </authorList>
    </citation>
    <scope>NUCLEOTIDE SEQUENCE</scope>
</reference>
<evidence type="ECO:0000313" key="3">
    <source>
        <dbReference type="EMBL" id="CAF3855976.1"/>
    </source>
</evidence>
<evidence type="ECO:0000259" key="1">
    <source>
        <dbReference type="Pfam" id="PF01370"/>
    </source>
</evidence>
<sequence>MASSTHPIKNIAITGALGNLGTKLLRHLASLPGVERLVGLDIRPCPSDHVVKLLDRISTPLTLEFIQCNVADYQDIRWREVIATQVDAVVHFAADNPYPEATWAEAATSLDMTLNVALASADSESRVRRVVFATSNHVMGRYKDPPLTEQIGVGELTPALPPGVGAVWHTGEKSMDSTPYATAKLMGERVCRTAALRSGGRTTFVCIRIGWCQPGENLPSTLSAAGTPTQQSKEEEGQCDEAFARADQWWKKMWLSNRDFTQIFERALFVGDDEGGKNWWQNGFLLVNGMSNNPGMKWSLVEARESLGYEPVDGFRS</sequence>
<comment type="caution">
    <text evidence="3">The sequence shown here is derived from an EMBL/GenBank/DDBJ whole genome shotgun (WGS) entry which is preliminary data.</text>
</comment>
<dbReference type="SUPFAM" id="SSF51735">
    <property type="entry name" value="NAD(P)-binding Rossmann-fold domains"/>
    <property type="match status" value="1"/>
</dbReference>
<dbReference type="Proteomes" id="UP000682733">
    <property type="component" value="Unassembled WGS sequence"/>
</dbReference>
<dbReference type="Pfam" id="PF01370">
    <property type="entry name" value="Epimerase"/>
    <property type="match status" value="1"/>
</dbReference>
<dbReference type="PANTHER" id="PTHR43245">
    <property type="entry name" value="BIFUNCTIONAL POLYMYXIN RESISTANCE PROTEIN ARNA"/>
    <property type="match status" value="1"/>
</dbReference>
<name>A0A8S2KR92_9BILA</name>
<dbReference type="InterPro" id="IPR036291">
    <property type="entry name" value="NAD(P)-bd_dom_sf"/>
</dbReference>
<organism evidence="3 4">
    <name type="scientific">Didymodactylos carnosus</name>
    <dbReference type="NCBI Taxonomy" id="1234261"/>
    <lineage>
        <taxon>Eukaryota</taxon>
        <taxon>Metazoa</taxon>
        <taxon>Spiralia</taxon>
        <taxon>Gnathifera</taxon>
        <taxon>Rotifera</taxon>
        <taxon>Eurotatoria</taxon>
        <taxon>Bdelloidea</taxon>
        <taxon>Philodinida</taxon>
        <taxon>Philodinidae</taxon>
        <taxon>Didymodactylos</taxon>
    </lineage>
</organism>
<accession>A0A8S2KR92</accession>
<proteinExistence type="predicted"/>
<gene>
    <name evidence="2" type="ORF">OVA965_LOCUS18980</name>
    <name evidence="3" type="ORF">TMI583_LOCUS18993</name>
</gene>
<protein>
    <recommendedName>
        <fullName evidence="1">NAD-dependent epimerase/dehydratase domain-containing protein</fullName>
    </recommendedName>
</protein>
<feature type="domain" description="NAD-dependent epimerase/dehydratase" evidence="1">
    <location>
        <begin position="11"/>
        <end position="199"/>
    </location>
</feature>
<evidence type="ECO:0000313" key="4">
    <source>
        <dbReference type="Proteomes" id="UP000682733"/>
    </source>
</evidence>
<evidence type="ECO:0000313" key="2">
    <source>
        <dbReference type="EMBL" id="CAF1094473.1"/>
    </source>
</evidence>
<dbReference type="InterPro" id="IPR001509">
    <property type="entry name" value="Epimerase_deHydtase"/>
</dbReference>
<dbReference type="Proteomes" id="UP000677228">
    <property type="component" value="Unassembled WGS sequence"/>
</dbReference>
<dbReference type="EMBL" id="CAJOBA010009640">
    <property type="protein sequence ID" value="CAF3855976.1"/>
    <property type="molecule type" value="Genomic_DNA"/>
</dbReference>